<dbReference type="GO" id="GO:0006935">
    <property type="term" value="P:chemotaxis"/>
    <property type="evidence" value="ECO:0007669"/>
    <property type="project" value="InterPro"/>
</dbReference>
<dbReference type="Gene3D" id="2.40.50.180">
    <property type="entry name" value="CheA-289, Domain 4"/>
    <property type="match status" value="1"/>
</dbReference>
<accession>A0AA97APC7</accession>
<dbReference type="InterPro" id="IPR002545">
    <property type="entry name" value="CheW-lke_dom"/>
</dbReference>
<dbReference type="GO" id="GO:0007165">
    <property type="term" value="P:signal transduction"/>
    <property type="evidence" value="ECO:0007669"/>
    <property type="project" value="InterPro"/>
</dbReference>
<protein>
    <submittedName>
        <fullName evidence="2">Purine-binding chemotaxis protein CheW</fullName>
    </submittedName>
</protein>
<dbReference type="GO" id="GO:0005829">
    <property type="term" value="C:cytosol"/>
    <property type="evidence" value="ECO:0007669"/>
    <property type="project" value="TreeGrafter"/>
</dbReference>
<dbReference type="SUPFAM" id="SSF50341">
    <property type="entry name" value="CheW-like"/>
    <property type="match status" value="1"/>
</dbReference>
<dbReference type="InterPro" id="IPR039315">
    <property type="entry name" value="CheW"/>
</dbReference>
<dbReference type="RefSeq" id="WP_316436191.1">
    <property type="nucleotide sequence ID" value="NZ_CP053587.1"/>
</dbReference>
<dbReference type="PANTHER" id="PTHR22617:SF23">
    <property type="entry name" value="CHEMOTAXIS PROTEIN CHEW"/>
    <property type="match status" value="1"/>
</dbReference>
<reference evidence="2" key="1">
    <citation type="submission" date="2020-05" db="EMBL/GenBank/DDBJ databases">
        <authorList>
            <person name="Zhu T."/>
            <person name="Keshari N."/>
            <person name="Lu X."/>
        </authorList>
    </citation>
    <scope>NUCLEOTIDE SEQUENCE</scope>
    <source>
        <strain evidence="2">NK1-12</strain>
    </source>
</reference>
<organism evidence="2">
    <name type="scientific">Leptolyngbya sp. NK1-12</name>
    <dbReference type="NCBI Taxonomy" id="2547451"/>
    <lineage>
        <taxon>Bacteria</taxon>
        <taxon>Bacillati</taxon>
        <taxon>Cyanobacteriota</taxon>
        <taxon>Cyanophyceae</taxon>
        <taxon>Leptolyngbyales</taxon>
        <taxon>Leptolyngbyaceae</taxon>
        <taxon>Leptolyngbya group</taxon>
        <taxon>Leptolyngbya</taxon>
    </lineage>
</organism>
<dbReference type="InterPro" id="IPR036061">
    <property type="entry name" value="CheW-like_dom_sf"/>
</dbReference>
<dbReference type="EMBL" id="CP053587">
    <property type="protein sequence ID" value="WNZ27737.1"/>
    <property type="molecule type" value="Genomic_DNA"/>
</dbReference>
<dbReference type="PANTHER" id="PTHR22617">
    <property type="entry name" value="CHEMOTAXIS SENSOR HISTIDINE KINASE-RELATED"/>
    <property type="match status" value="1"/>
</dbReference>
<gene>
    <name evidence="2" type="ORF">HJG54_33400</name>
</gene>
<name>A0AA97APC7_9CYAN</name>
<dbReference type="Pfam" id="PF01584">
    <property type="entry name" value="CheW"/>
    <property type="match status" value="1"/>
</dbReference>
<evidence type="ECO:0000313" key="2">
    <source>
        <dbReference type="EMBL" id="WNZ27737.1"/>
    </source>
</evidence>
<dbReference type="SMART" id="SM00260">
    <property type="entry name" value="CheW"/>
    <property type="match status" value="1"/>
</dbReference>
<dbReference type="PROSITE" id="PS50851">
    <property type="entry name" value="CHEW"/>
    <property type="match status" value="1"/>
</dbReference>
<feature type="domain" description="CheW-like" evidence="1">
    <location>
        <begin position="169"/>
        <end position="313"/>
    </location>
</feature>
<proteinExistence type="predicted"/>
<sequence>MSIPQFLELQDILSLARKGDPSAIAALINHILNPKGITAKVGWNHHCLGILLEALPVPDQEEMIAFIRQNLADLQPESIRLVKVGGYQRGQSVPTWYEEIELEGRVTASPEMDYSAPSLIRWLNQGLVPNEEKEENSDALPSSLLASSAFDPETLDLAHLTATNFAANEQRFLCFYLNTEETALLPLSQIQQVLKIPVVEILPVPHMPNCVLGIYNWRGEMLWLVDLAQQLNFASGLNLPSMETLTTIVIQTDRNYFGIVVPRLSEIETHNPQRLQLPTSAFPAKLLSIMQGYFSPSGIPVLNANALIQDPLLQVHCVHLS</sequence>
<dbReference type="AlphaFoldDB" id="A0AA97APC7"/>
<evidence type="ECO:0000259" key="1">
    <source>
        <dbReference type="PROSITE" id="PS50851"/>
    </source>
</evidence>